<dbReference type="RefSeq" id="WP_190293471.1">
    <property type="nucleotide sequence ID" value="NZ_JABFCZ010000026.1"/>
</dbReference>
<comment type="caution">
    <text evidence="1">The sequence shown here is derived from an EMBL/GenBank/DDBJ whole genome shotgun (WGS) entry which is preliminary data.</text>
</comment>
<dbReference type="AlphaFoldDB" id="A0A926S7M4"/>
<proteinExistence type="predicted"/>
<dbReference type="Proteomes" id="UP000598467">
    <property type="component" value="Unassembled WGS sequence"/>
</dbReference>
<protein>
    <submittedName>
        <fullName evidence="1">Uncharacterized protein</fullName>
    </submittedName>
</protein>
<name>A0A926S7M4_9HYPH</name>
<evidence type="ECO:0000313" key="1">
    <source>
        <dbReference type="EMBL" id="MBD1548781.1"/>
    </source>
</evidence>
<accession>A0A926S7M4</accession>
<gene>
    <name evidence="1" type="ORF">HK439_21165</name>
</gene>
<evidence type="ECO:0000313" key="2">
    <source>
        <dbReference type="Proteomes" id="UP000598467"/>
    </source>
</evidence>
<organism evidence="1 2">
    <name type="scientific">Roseibium aggregatum</name>
    <dbReference type="NCBI Taxonomy" id="187304"/>
    <lineage>
        <taxon>Bacteria</taxon>
        <taxon>Pseudomonadati</taxon>
        <taxon>Pseudomonadota</taxon>
        <taxon>Alphaproteobacteria</taxon>
        <taxon>Hyphomicrobiales</taxon>
        <taxon>Stappiaceae</taxon>
        <taxon>Roseibium</taxon>
    </lineage>
</organism>
<sequence length="147" mass="15405">MIDINTFRSPDVTVVDIGGNWNIPMPSSQKGKYLGLATAKSRSAGVLVCLLAAVILLFGHIEPASESTAQSGYSISLANPATGHLPLHAAGAAVHCAHHGNCTFNGVIPQSAAYEFESALPNTLANDWFGTPRVISPPKQPPKSFLV</sequence>
<reference evidence="1" key="1">
    <citation type="submission" date="2020-05" db="EMBL/GenBank/DDBJ databases">
        <title>Identification of trans-AT polyketide cluster in two marine bacteria, producers of a novel glutaramide-containing polyketide sesbanimide D and analogs.</title>
        <authorList>
            <person name="Kacar D."/>
            <person name="Rodriguez P."/>
            <person name="Canedo L."/>
            <person name="Gonzalez E."/>
            <person name="Galan B."/>
            <person name="De La Calle F."/>
            <person name="Garcia J.L."/>
        </authorList>
    </citation>
    <scope>NUCLEOTIDE SEQUENCE</scope>
    <source>
        <strain evidence="1">PHM038</strain>
    </source>
</reference>
<dbReference type="EMBL" id="JABFCZ010000026">
    <property type="protein sequence ID" value="MBD1548781.1"/>
    <property type="molecule type" value="Genomic_DNA"/>
</dbReference>